<dbReference type="PROSITE" id="PS00514">
    <property type="entry name" value="FIBRINOGEN_C_1"/>
    <property type="match status" value="1"/>
</dbReference>
<dbReference type="GO" id="GO:0005615">
    <property type="term" value="C:extracellular space"/>
    <property type="evidence" value="ECO:0007669"/>
    <property type="project" value="TreeGrafter"/>
</dbReference>
<dbReference type="PANTHER" id="PTHR19143:SF458">
    <property type="entry name" value="FIBRINOGEN C-TERMINAL DOMAIN-CONTAINING PROTEIN-RELATED"/>
    <property type="match status" value="1"/>
</dbReference>
<dbReference type="SMART" id="SM00186">
    <property type="entry name" value="FBG"/>
    <property type="match status" value="1"/>
</dbReference>
<name>A0AAV4B191_9GAST</name>
<evidence type="ECO:0000313" key="4">
    <source>
        <dbReference type="EMBL" id="GFO12134.1"/>
    </source>
</evidence>
<keyword evidence="1" id="KW-1015">Disulfide bond</keyword>
<feature type="signal peptide" evidence="2">
    <location>
        <begin position="1"/>
        <end position="20"/>
    </location>
</feature>
<keyword evidence="2" id="KW-0732">Signal</keyword>
<dbReference type="Pfam" id="PF00147">
    <property type="entry name" value="Fibrinogen_C"/>
    <property type="match status" value="1"/>
</dbReference>
<dbReference type="EMBL" id="BLXT01004371">
    <property type="protein sequence ID" value="GFO12134.1"/>
    <property type="molecule type" value="Genomic_DNA"/>
</dbReference>
<evidence type="ECO:0000256" key="2">
    <source>
        <dbReference type="SAM" id="SignalP"/>
    </source>
</evidence>
<keyword evidence="5" id="KW-1185">Reference proteome</keyword>
<gene>
    <name evidence="4" type="ORF">PoB_003863900</name>
</gene>
<evidence type="ECO:0000259" key="3">
    <source>
        <dbReference type="PROSITE" id="PS51406"/>
    </source>
</evidence>
<dbReference type="InterPro" id="IPR036056">
    <property type="entry name" value="Fibrinogen-like_C"/>
</dbReference>
<feature type="chain" id="PRO_5043562395" evidence="2">
    <location>
        <begin position="21"/>
        <end position="500"/>
    </location>
</feature>
<dbReference type="AlphaFoldDB" id="A0AAV4B191"/>
<dbReference type="InterPro" id="IPR002181">
    <property type="entry name" value="Fibrinogen_a/b/g_C_dom"/>
</dbReference>
<comment type="caution">
    <text evidence="4">The sequence shown here is derived from an EMBL/GenBank/DDBJ whole genome shotgun (WGS) entry which is preliminary data.</text>
</comment>
<dbReference type="Gene3D" id="3.90.215.10">
    <property type="entry name" value="Gamma Fibrinogen, chain A, domain 1"/>
    <property type="match status" value="1"/>
</dbReference>
<accession>A0AAV4B191</accession>
<evidence type="ECO:0000313" key="5">
    <source>
        <dbReference type="Proteomes" id="UP000735302"/>
    </source>
</evidence>
<dbReference type="CDD" id="cd00087">
    <property type="entry name" value="FReD"/>
    <property type="match status" value="1"/>
</dbReference>
<sequence>MGTIMRYTVLLVMVIVHAAAQGLEFFLDRQMQLSSTDDVCGQFTCRAKGNSVTIANITLSRVRDARETTRLFTLTRESFEKRVHIDNILINGSLENKLAIIQVDMVNVSSCDSEYFVCQVTYLKQSGQIQSEFIMIGSGQFADAQSVSEPASNRRSTQLSSTRSPYSYVSELLLLNEKVNNVESKFQSLSDRLDDKVRRNTETVLERTGSLENSVLRRVTSVETDISQRVSRLEDRLSNMMLDRPQQNSDYAESLADLEKRLAEVVVTVNKSITSEELRQENNGHDVPKSCERGMGNDVTKTYLPYVVLTHETLQKEVLCDTHTDGGGWIVFQRRVNGDVDFYRDWTSYRNGFGSLTGDFWLGNEAVHRLTDKDAYELRIDIRADGRAYFAQYSSFMIGDESSKYRLFVNTHKGNVFDAINTHNNFAFTTFDRDSDTHKTLNCAIHEHGAWWYTGCHHSNLNGKWGINDHMGVSWYTGSAWLRPYHTEMKIRRVKSDGNA</sequence>
<reference evidence="4 5" key="1">
    <citation type="journal article" date="2021" name="Elife">
        <title>Chloroplast acquisition without the gene transfer in kleptoplastic sea slugs, Plakobranchus ocellatus.</title>
        <authorList>
            <person name="Maeda T."/>
            <person name="Takahashi S."/>
            <person name="Yoshida T."/>
            <person name="Shimamura S."/>
            <person name="Takaki Y."/>
            <person name="Nagai Y."/>
            <person name="Toyoda A."/>
            <person name="Suzuki Y."/>
            <person name="Arimoto A."/>
            <person name="Ishii H."/>
            <person name="Satoh N."/>
            <person name="Nishiyama T."/>
            <person name="Hasebe M."/>
            <person name="Maruyama T."/>
            <person name="Minagawa J."/>
            <person name="Obokata J."/>
            <person name="Shigenobu S."/>
        </authorList>
    </citation>
    <scope>NUCLEOTIDE SEQUENCE [LARGE SCALE GENOMIC DNA]</scope>
</reference>
<dbReference type="PANTHER" id="PTHR19143">
    <property type="entry name" value="FIBRINOGEN/TENASCIN/ANGIOPOEITIN"/>
    <property type="match status" value="1"/>
</dbReference>
<dbReference type="Proteomes" id="UP000735302">
    <property type="component" value="Unassembled WGS sequence"/>
</dbReference>
<dbReference type="InterPro" id="IPR020837">
    <property type="entry name" value="Fibrinogen_CS"/>
</dbReference>
<organism evidence="4 5">
    <name type="scientific">Plakobranchus ocellatus</name>
    <dbReference type="NCBI Taxonomy" id="259542"/>
    <lineage>
        <taxon>Eukaryota</taxon>
        <taxon>Metazoa</taxon>
        <taxon>Spiralia</taxon>
        <taxon>Lophotrochozoa</taxon>
        <taxon>Mollusca</taxon>
        <taxon>Gastropoda</taxon>
        <taxon>Heterobranchia</taxon>
        <taxon>Euthyneura</taxon>
        <taxon>Panpulmonata</taxon>
        <taxon>Sacoglossa</taxon>
        <taxon>Placobranchoidea</taxon>
        <taxon>Plakobranchidae</taxon>
        <taxon>Plakobranchus</taxon>
    </lineage>
</organism>
<dbReference type="InterPro" id="IPR014716">
    <property type="entry name" value="Fibrinogen_a/b/g_C_1"/>
</dbReference>
<dbReference type="InterPro" id="IPR050373">
    <property type="entry name" value="Fibrinogen_C-term_domain"/>
</dbReference>
<proteinExistence type="predicted"/>
<feature type="domain" description="Fibrinogen C-terminal" evidence="3">
    <location>
        <begin position="282"/>
        <end position="495"/>
    </location>
</feature>
<protein>
    <submittedName>
        <fullName evidence="4">Fibrinogen-related protein 3.1</fullName>
    </submittedName>
</protein>
<evidence type="ECO:0000256" key="1">
    <source>
        <dbReference type="ARBA" id="ARBA00023157"/>
    </source>
</evidence>
<dbReference type="PROSITE" id="PS51406">
    <property type="entry name" value="FIBRINOGEN_C_2"/>
    <property type="match status" value="1"/>
</dbReference>
<dbReference type="SUPFAM" id="SSF56496">
    <property type="entry name" value="Fibrinogen C-terminal domain-like"/>
    <property type="match status" value="1"/>
</dbReference>